<feature type="transmembrane region" description="Helical" evidence="1">
    <location>
        <begin position="40"/>
        <end position="59"/>
    </location>
</feature>
<evidence type="ECO:0000313" key="3">
    <source>
        <dbReference type="Proteomes" id="UP000428328"/>
    </source>
</evidence>
<keyword evidence="1" id="KW-0472">Membrane</keyword>
<proteinExistence type="predicted"/>
<evidence type="ECO:0000256" key="1">
    <source>
        <dbReference type="SAM" id="Phobius"/>
    </source>
</evidence>
<dbReference type="Pfam" id="PF13536">
    <property type="entry name" value="EmrE"/>
    <property type="match status" value="1"/>
</dbReference>
<keyword evidence="3" id="KW-1185">Reference proteome</keyword>
<feature type="transmembrane region" description="Helical" evidence="1">
    <location>
        <begin position="230"/>
        <end position="250"/>
    </location>
</feature>
<dbReference type="KEGG" id="psel:GM415_11135"/>
<feature type="transmembrane region" description="Helical" evidence="1">
    <location>
        <begin position="279"/>
        <end position="306"/>
    </location>
</feature>
<feature type="transmembrane region" description="Helical" evidence="1">
    <location>
        <begin position="98"/>
        <end position="120"/>
    </location>
</feature>
<keyword evidence="1" id="KW-1133">Transmembrane helix</keyword>
<dbReference type="RefSeq" id="WP_158948162.1">
    <property type="nucleotide sequence ID" value="NZ_CP046400.1"/>
</dbReference>
<feature type="transmembrane region" description="Helical" evidence="1">
    <location>
        <begin position="71"/>
        <end position="92"/>
    </location>
</feature>
<sequence>MFRILLTGCLAALFFSSTFVLNRAMSLDGGHWVWSASLRYFWMLLLLAGWLAVSGRARLGIETLKLFRKHWIFWTVAGSVGFGVFYALITFSSVFTPGWVVAATWQLTILATPFVLLGFGRRVPLRAILLTLVIFAGVLLINVEQAATADLSSTLWGALPVLVAAFAYPFGNQLVWEARKGEKTWLPAIDHPAMDDSICRVLLLTLGSLPLWGVLIAVVSPPPPSTGQLVQTGIVAVCSGVVATSLFLYARHQAANTAELAAADCTQSMEVVFSLLGEALLLGHVIPGMLGWIGIGLTMLGLILYVKVQATG</sequence>
<dbReference type="EMBL" id="CP046400">
    <property type="protein sequence ID" value="QGY40653.1"/>
    <property type="molecule type" value="Genomic_DNA"/>
</dbReference>
<feature type="transmembrane region" description="Helical" evidence="1">
    <location>
        <begin position="155"/>
        <end position="176"/>
    </location>
</feature>
<organism evidence="2 3">
    <name type="scientific">Pseudodesulfovibrio cashew</name>
    <dbReference type="NCBI Taxonomy" id="2678688"/>
    <lineage>
        <taxon>Bacteria</taxon>
        <taxon>Pseudomonadati</taxon>
        <taxon>Thermodesulfobacteriota</taxon>
        <taxon>Desulfovibrionia</taxon>
        <taxon>Desulfovibrionales</taxon>
        <taxon>Desulfovibrionaceae</taxon>
    </lineage>
</organism>
<feature type="transmembrane region" description="Helical" evidence="1">
    <location>
        <begin position="197"/>
        <end position="218"/>
    </location>
</feature>
<dbReference type="Proteomes" id="UP000428328">
    <property type="component" value="Chromosome"/>
</dbReference>
<keyword evidence="1" id="KW-0812">Transmembrane</keyword>
<evidence type="ECO:0000313" key="2">
    <source>
        <dbReference type="EMBL" id="QGY40653.1"/>
    </source>
</evidence>
<gene>
    <name evidence="2" type="ORF">GM415_11135</name>
</gene>
<name>A0A6I6JJY1_9BACT</name>
<dbReference type="InterPro" id="IPR032713">
    <property type="entry name" value="EmrE"/>
</dbReference>
<reference evidence="2 3" key="1">
    <citation type="submission" date="2019-11" db="EMBL/GenBank/DDBJ databases">
        <authorList>
            <person name="Zheng R.K."/>
            <person name="Sun C.M."/>
        </authorList>
    </citation>
    <scope>NUCLEOTIDE SEQUENCE [LARGE SCALE GENOMIC DNA]</scope>
    <source>
        <strain evidence="2 3">SRB007</strain>
    </source>
</reference>
<dbReference type="AlphaFoldDB" id="A0A6I6JJY1"/>
<protein>
    <submittedName>
        <fullName evidence="2">Multidrug resistance efflux transporter family protein</fullName>
    </submittedName>
</protein>
<feature type="transmembrane region" description="Helical" evidence="1">
    <location>
        <begin position="127"/>
        <end position="143"/>
    </location>
</feature>
<accession>A0A6I6JJY1</accession>